<evidence type="ECO:0000313" key="1">
    <source>
        <dbReference type="EnsemblPlants" id="ONIVA08G08750.1"/>
    </source>
</evidence>
<protein>
    <submittedName>
        <fullName evidence="1">Uncharacterized protein</fullName>
    </submittedName>
</protein>
<keyword evidence="2" id="KW-1185">Reference proteome</keyword>
<evidence type="ECO:0000313" key="2">
    <source>
        <dbReference type="Proteomes" id="UP000006591"/>
    </source>
</evidence>
<sequence length="57" mass="6516">MKYSYKSRILVHNLFPYCRSAWVSHASTTVGFSRNSPKAKPLITSAWEKVTRQNVTA</sequence>
<reference evidence="1" key="1">
    <citation type="submission" date="2015-04" db="UniProtKB">
        <authorList>
            <consortium name="EnsemblPlants"/>
        </authorList>
    </citation>
    <scope>IDENTIFICATION</scope>
    <source>
        <strain evidence="1">SL10</strain>
    </source>
</reference>
<accession>A0A0E0I9C5</accession>
<dbReference type="HOGENOM" id="CLU_2999813_0_0_1"/>
<dbReference type="AlphaFoldDB" id="A0A0E0I9C5"/>
<reference evidence="1" key="2">
    <citation type="submission" date="2018-04" db="EMBL/GenBank/DDBJ databases">
        <title>OnivRS2 (Oryza nivara Reference Sequence Version 2).</title>
        <authorList>
            <person name="Zhang J."/>
            <person name="Kudrna D."/>
            <person name="Lee S."/>
            <person name="Talag J."/>
            <person name="Rajasekar S."/>
            <person name="Welchert J."/>
            <person name="Hsing Y.-I."/>
            <person name="Wing R.A."/>
        </authorList>
    </citation>
    <scope>NUCLEOTIDE SEQUENCE [LARGE SCALE GENOMIC DNA]</scope>
    <source>
        <strain evidence="1">SL10</strain>
    </source>
</reference>
<name>A0A0E0I9C5_ORYNI</name>
<organism evidence="1">
    <name type="scientific">Oryza nivara</name>
    <name type="common">Indian wild rice</name>
    <name type="synonym">Oryza sativa f. spontanea</name>
    <dbReference type="NCBI Taxonomy" id="4536"/>
    <lineage>
        <taxon>Eukaryota</taxon>
        <taxon>Viridiplantae</taxon>
        <taxon>Streptophyta</taxon>
        <taxon>Embryophyta</taxon>
        <taxon>Tracheophyta</taxon>
        <taxon>Spermatophyta</taxon>
        <taxon>Magnoliopsida</taxon>
        <taxon>Liliopsida</taxon>
        <taxon>Poales</taxon>
        <taxon>Poaceae</taxon>
        <taxon>BOP clade</taxon>
        <taxon>Oryzoideae</taxon>
        <taxon>Oryzeae</taxon>
        <taxon>Oryzinae</taxon>
        <taxon>Oryza</taxon>
    </lineage>
</organism>
<dbReference type="Gramene" id="ONIVA08G08750.1">
    <property type="protein sequence ID" value="ONIVA08G08750.1"/>
    <property type="gene ID" value="ONIVA08G08750"/>
</dbReference>
<dbReference type="EnsemblPlants" id="ONIVA08G08750.1">
    <property type="protein sequence ID" value="ONIVA08G08750.1"/>
    <property type="gene ID" value="ONIVA08G08750"/>
</dbReference>
<proteinExistence type="predicted"/>
<dbReference type="Proteomes" id="UP000006591">
    <property type="component" value="Chromosome 8"/>
</dbReference>